<evidence type="ECO:0000313" key="2">
    <source>
        <dbReference type="Proteomes" id="UP001153636"/>
    </source>
</evidence>
<name>A0A9P0D8K1_9CUCU</name>
<evidence type="ECO:0000313" key="1">
    <source>
        <dbReference type="EMBL" id="CAH1114421.1"/>
    </source>
</evidence>
<sequence>MWTSLDKKSYTTLLDEECPVQGFIEELRVKMINFLHNALKDGSHPRENYKEILQLALLYLGGCSQDEFSFRIPGALHQVMVKAIYPLKIVLFTKQLNMPQRELKGTKRVAHSVSLTYVCF</sequence>
<protein>
    <submittedName>
        <fullName evidence="1">Uncharacterized protein</fullName>
    </submittedName>
</protein>
<dbReference type="Proteomes" id="UP001153636">
    <property type="component" value="Chromosome 8"/>
</dbReference>
<dbReference type="EMBL" id="OV651820">
    <property type="protein sequence ID" value="CAH1114421.1"/>
    <property type="molecule type" value="Genomic_DNA"/>
</dbReference>
<reference evidence="1" key="1">
    <citation type="submission" date="2022-01" db="EMBL/GenBank/DDBJ databases">
        <authorList>
            <person name="King R."/>
        </authorList>
    </citation>
    <scope>NUCLEOTIDE SEQUENCE</scope>
</reference>
<proteinExistence type="predicted"/>
<organism evidence="1 2">
    <name type="scientific">Psylliodes chrysocephalus</name>
    <dbReference type="NCBI Taxonomy" id="3402493"/>
    <lineage>
        <taxon>Eukaryota</taxon>
        <taxon>Metazoa</taxon>
        <taxon>Ecdysozoa</taxon>
        <taxon>Arthropoda</taxon>
        <taxon>Hexapoda</taxon>
        <taxon>Insecta</taxon>
        <taxon>Pterygota</taxon>
        <taxon>Neoptera</taxon>
        <taxon>Endopterygota</taxon>
        <taxon>Coleoptera</taxon>
        <taxon>Polyphaga</taxon>
        <taxon>Cucujiformia</taxon>
        <taxon>Chrysomeloidea</taxon>
        <taxon>Chrysomelidae</taxon>
        <taxon>Galerucinae</taxon>
        <taxon>Alticini</taxon>
        <taxon>Psylliodes</taxon>
    </lineage>
</organism>
<dbReference type="OrthoDB" id="6626714at2759"/>
<keyword evidence="2" id="KW-1185">Reference proteome</keyword>
<dbReference type="AlphaFoldDB" id="A0A9P0D8K1"/>
<gene>
    <name evidence="1" type="ORF">PSYICH_LOCUS14185</name>
</gene>
<accession>A0A9P0D8K1</accession>